<name>A0ABW2G0E0_9ACTN</name>
<proteinExistence type="predicted"/>
<accession>A0ABW2G0E0</accession>
<feature type="compositionally biased region" description="Low complexity" evidence="1">
    <location>
        <begin position="251"/>
        <end position="264"/>
    </location>
</feature>
<sequence>MPAVEFAAFSAAAHTRLVQQTYLVTGSVRRAGRSVHRALGSAAMRWEEVSALPDPEAWVRAAAFESALSPWHRGGGGRRRATRAERVGRDGPAGSAAADRALLAALLRLSRVRRRAVVLHDAVGLPVPELALEVEASTAAAEGRVLAGREELARAVPALVGDDPLAPGFGAGLGTLLHDAAVRGCPAPPEPSAAGLASAARLRAGAATAAAALLTVTVGGAMVATFVGADPGSQARPPARVVVAPPPEVCSSAGTGSSGPAAPGRTPGLHSPWCNPVAPPAEAVPPAQTAPADGSEGTAAPSDGGDAATTEGLPAPQETVPRPPAASRDTVPPDAVPLAAAAPHASDGAEVGAGTVAGAGGGPLPLVVPCAPVWPCPTLSPSALPYPVR</sequence>
<dbReference type="Proteomes" id="UP001596435">
    <property type="component" value="Unassembled WGS sequence"/>
</dbReference>
<dbReference type="RefSeq" id="WP_380231450.1">
    <property type="nucleotide sequence ID" value="NZ_JBHSVH010000002.1"/>
</dbReference>
<keyword evidence="3" id="KW-1185">Reference proteome</keyword>
<evidence type="ECO:0000256" key="1">
    <source>
        <dbReference type="SAM" id="MobiDB-lite"/>
    </source>
</evidence>
<dbReference type="EMBL" id="JBHTAJ010000030">
    <property type="protein sequence ID" value="MFC7181330.1"/>
    <property type="molecule type" value="Genomic_DNA"/>
</dbReference>
<evidence type="ECO:0000313" key="2">
    <source>
        <dbReference type="EMBL" id="MFC7181330.1"/>
    </source>
</evidence>
<feature type="region of interest" description="Disordered" evidence="1">
    <location>
        <begin position="246"/>
        <end position="334"/>
    </location>
</feature>
<comment type="caution">
    <text evidence="2">The sequence shown here is derived from an EMBL/GenBank/DDBJ whole genome shotgun (WGS) entry which is preliminary data.</text>
</comment>
<organism evidence="2 3">
    <name type="scientific">Kitasatospora paranensis</name>
    <dbReference type="NCBI Taxonomy" id="258053"/>
    <lineage>
        <taxon>Bacteria</taxon>
        <taxon>Bacillati</taxon>
        <taxon>Actinomycetota</taxon>
        <taxon>Actinomycetes</taxon>
        <taxon>Kitasatosporales</taxon>
        <taxon>Streptomycetaceae</taxon>
        <taxon>Kitasatospora</taxon>
    </lineage>
</organism>
<evidence type="ECO:0008006" key="4">
    <source>
        <dbReference type="Google" id="ProtNLM"/>
    </source>
</evidence>
<feature type="region of interest" description="Disordered" evidence="1">
    <location>
        <begin position="73"/>
        <end position="92"/>
    </location>
</feature>
<gene>
    <name evidence="2" type="ORF">ACFQMG_17385</name>
</gene>
<evidence type="ECO:0000313" key="3">
    <source>
        <dbReference type="Proteomes" id="UP001596435"/>
    </source>
</evidence>
<reference evidence="3" key="1">
    <citation type="journal article" date="2019" name="Int. J. Syst. Evol. Microbiol.">
        <title>The Global Catalogue of Microorganisms (GCM) 10K type strain sequencing project: providing services to taxonomists for standard genome sequencing and annotation.</title>
        <authorList>
            <consortium name="The Broad Institute Genomics Platform"/>
            <consortium name="The Broad Institute Genome Sequencing Center for Infectious Disease"/>
            <person name="Wu L."/>
            <person name="Ma J."/>
        </authorList>
    </citation>
    <scope>NUCLEOTIDE SEQUENCE [LARGE SCALE GENOMIC DNA]</scope>
    <source>
        <strain evidence="3">CGMCC 1.12859</strain>
    </source>
</reference>
<protein>
    <recommendedName>
        <fullName evidence="4">RNA polymerase sigma factor 70 region 4 type 2 domain-containing protein</fullName>
    </recommendedName>
</protein>